<dbReference type="SUPFAM" id="SSF56931">
    <property type="entry name" value="Outer membrane phospholipase A (OMPLA)"/>
    <property type="match status" value="1"/>
</dbReference>
<evidence type="ECO:0000256" key="10">
    <source>
        <dbReference type="ARBA" id="ARBA00022837"/>
    </source>
</evidence>
<dbReference type="EC" id="3.1.1.4" evidence="17"/>
<evidence type="ECO:0000256" key="11">
    <source>
        <dbReference type="ARBA" id="ARBA00022963"/>
    </source>
</evidence>
<dbReference type="STRING" id="1763535.LPB072_18815"/>
<evidence type="ECO:0000313" key="19">
    <source>
        <dbReference type="EMBL" id="OAD43330.1"/>
    </source>
</evidence>
<keyword evidence="5" id="KW-1134">Transmembrane beta strand</keyword>
<protein>
    <recommendedName>
        <fullName evidence="17">Phospholipase A1</fullName>
        <ecNumber evidence="17">3.1.1.32</ecNumber>
        <ecNumber evidence="17">3.1.1.4</ecNumber>
    </recommendedName>
    <alternativeName>
        <fullName evidence="17">Phosphatidylcholine 1-acylhydrolase</fullName>
    </alternativeName>
</protein>
<name>A0A162Z2W2_9BURK</name>
<evidence type="ECO:0000256" key="13">
    <source>
        <dbReference type="ARBA" id="ARBA00023136"/>
    </source>
</evidence>
<evidence type="ECO:0000256" key="15">
    <source>
        <dbReference type="PIRSR" id="PIRSR603187-1"/>
    </source>
</evidence>
<feature type="signal peptide" evidence="17">
    <location>
        <begin position="1"/>
        <end position="22"/>
    </location>
</feature>
<keyword evidence="14 17" id="KW-0998">Cell outer membrane</keyword>
<evidence type="ECO:0000256" key="3">
    <source>
        <dbReference type="ARBA" id="ARBA00010525"/>
    </source>
</evidence>
<feature type="active site" description="Nucleophile" evidence="15">
    <location>
        <position position="234"/>
    </location>
</feature>
<dbReference type="EMBL" id="CP017476">
    <property type="protein sequence ID" value="AOW14573.1"/>
    <property type="molecule type" value="Genomic_DNA"/>
</dbReference>
<comment type="similarity">
    <text evidence="3 17">Belongs to the phospholipase A1 family.</text>
</comment>
<dbReference type="PANTHER" id="PTHR40457:SF1">
    <property type="entry name" value="PHOSPHOLIPASE A1"/>
    <property type="match status" value="1"/>
</dbReference>
<keyword evidence="11 17" id="KW-0442">Lipid degradation</keyword>
<gene>
    <name evidence="18" type="ORF">LPB072_18815</name>
    <name evidence="19" type="ORF">LPB72_05735</name>
</gene>
<evidence type="ECO:0000256" key="8">
    <source>
        <dbReference type="ARBA" id="ARBA00022729"/>
    </source>
</evidence>
<evidence type="ECO:0000256" key="9">
    <source>
        <dbReference type="ARBA" id="ARBA00022801"/>
    </source>
</evidence>
<comment type="cofactor">
    <cofactor evidence="17">
        <name>Ca(2+)</name>
        <dbReference type="ChEBI" id="CHEBI:29108"/>
    </cofactor>
    <text evidence="17">Binds 1 Ca(2+) ion per monomer. In the dimeric form the Ca(2+) is bound by different amino acids with binding of each Ca(2+) shared with ligands coming from each monomer. The Ca(2+) ion may have a role in catalysis.</text>
</comment>
<dbReference type="PANTHER" id="PTHR40457">
    <property type="entry name" value="PHOSPHOLIPASE A1"/>
    <property type="match status" value="1"/>
</dbReference>
<dbReference type="EC" id="3.1.1.32" evidence="17"/>
<keyword evidence="7 16" id="KW-0479">Metal-binding</keyword>
<evidence type="ECO:0000256" key="14">
    <source>
        <dbReference type="ARBA" id="ARBA00023237"/>
    </source>
</evidence>
<evidence type="ECO:0000256" key="16">
    <source>
        <dbReference type="PIRSR" id="PIRSR603187-2"/>
    </source>
</evidence>
<evidence type="ECO:0000256" key="6">
    <source>
        <dbReference type="ARBA" id="ARBA00022692"/>
    </source>
</evidence>
<feature type="binding site" description="in dimeric form" evidence="16">
    <location>
        <position position="195"/>
    </location>
    <ligand>
        <name>Ca(2+)</name>
        <dbReference type="ChEBI" id="CHEBI:29108"/>
        <label>1</label>
    </ligand>
</feature>
<keyword evidence="8 17" id="KW-0732">Signal</keyword>
<organism evidence="18 21">
    <name type="scientific">Hydrogenophaga crassostreae</name>
    <dbReference type="NCBI Taxonomy" id="1763535"/>
    <lineage>
        <taxon>Bacteria</taxon>
        <taxon>Pseudomonadati</taxon>
        <taxon>Pseudomonadota</taxon>
        <taxon>Betaproteobacteria</taxon>
        <taxon>Burkholderiales</taxon>
        <taxon>Comamonadaceae</taxon>
        <taxon>Hydrogenophaga</taxon>
    </lineage>
</organism>
<evidence type="ECO:0000256" key="7">
    <source>
        <dbReference type="ARBA" id="ARBA00022723"/>
    </source>
</evidence>
<dbReference type="Proteomes" id="UP000185657">
    <property type="component" value="Unassembled WGS sequence"/>
</dbReference>
<dbReference type="EMBL" id="LVWD01000004">
    <property type="protein sequence ID" value="OAD43330.1"/>
    <property type="molecule type" value="Genomic_DNA"/>
</dbReference>
<reference evidence="19 20" key="1">
    <citation type="submission" date="2016-02" db="EMBL/GenBank/DDBJ databases">
        <title>Draft genome sequence of Hydrogenophaga sp. LPB0072.</title>
        <authorList>
            <person name="Shin S.-K."/>
            <person name="Yi H."/>
        </authorList>
    </citation>
    <scope>NUCLEOTIDE SEQUENCE [LARGE SCALE GENOMIC DNA]</scope>
    <source>
        <strain evidence="19 20">LPB0072</strain>
    </source>
</reference>
<keyword evidence="9 17" id="KW-0378">Hydrolase</keyword>
<keyword evidence="20" id="KW-1185">Reference proteome</keyword>
<evidence type="ECO:0000256" key="4">
    <source>
        <dbReference type="ARBA" id="ARBA00011702"/>
    </source>
</evidence>
<keyword evidence="12 17" id="KW-0443">Lipid metabolism</keyword>
<dbReference type="GO" id="GO:0005509">
    <property type="term" value="F:calcium ion binding"/>
    <property type="evidence" value="ECO:0007669"/>
    <property type="project" value="TreeGrafter"/>
</dbReference>
<keyword evidence="6" id="KW-0812">Transmembrane</keyword>
<evidence type="ECO:0000256" key="2">
    <source>
        <dbReference type="ARBA" id="ARBA00001604"/>
    </source>
</evidence>
<evidence type="ECO:0000313" key="18">
    <source>
        <dbReference type="EMBL" id="AOW14573.1"/>
    </source>
</evidence>
<dbReference type="GO" id="GO:0004623">
    <property type="term" value="F:phospholipase A2 activity"/>
    <property type="evidence" value="ECO:0007669"/>
    <property type="project" value="UniProtKB-EC"/>
</dbReference>
<dbReference type="Pfam" id="PF02253">
    <property type="entry name" value="PLA1"/>
    <property type="match status" value="1"/>
</dbReference>
<dbReference type="KEGG" id="hyl:LPB072_18815"/>
<feature type="binding site" description="in dimeric form" evidence="16">
    <location>
        <position position="282"/>
    </location>
    <ligand>
        <name>Ca(2+)</name>
        <dbReference type="ChEBI" id="CHEBI:29108"/>
        <label>1</label>
    </ligand>
</feature>
<dbReference type="AlphaFoldDB" id="A0A162Z2W2"/>
<dbReference type="GO" id="GO:0008970">
    <property type="term" value="F:phospholipase A1 activity"/>
    <property type="evidence" value="ECO:0007669"/>
    <property type="project" value="UniProtKB-EC"/>
</dbReference>
<evidence type="ECO:0000313" key="21">
    <source>
        <dbReference type="Proteomes" id="UP000185680"/>
    </source>
</evidence>
<proteinExistence type="inferred from homology"/>
<evidence type="ECO:0000256" key="17">
    <source>
        <dbReference type="RuleBase" id="RU366027"/>
    </source>
</evidence>
<dbReference type="Gene3D" id="2.40.230.10">
    <property type="entry name" value="Phospholipase A1"/>
    <property type="match status" value="1"/>
</dbReference>
<dbReference type="GO" id="GO:0016042">
    <property type="term" value="P:lipid catabolic process"/>
    <property type="evidence" value="ECO:0007669"/>
    <property type="project" value="UniProtKB-KW"/>
</dbReference>
<sequence>MPMKLLPCFALGLAITSPFAHANANDWLTCTALTDNTQRLACFDQKARQFADPLVLQAPPPEPAVVNVLAEKPPEPEPPVVSAAQRADAQPSEITRFWDLEHATSRDTFELRAYRPVSLSFTGGTPVNRQPSTPAEGHTAASPLAYQPGEVKLNLSVRTKLVSGVLRRGEDPLRDSLWFGYTQQSHWQLFNKPLSRPFRSTDHQPDITYVFPHFIGLPGGWTYRMTGAGIEHQSNGQSLPLSRSWNRAYLIAAGDKIAANGDRFTLQARVWNRISENESVDDNPDISDHVGRGELIGRWSFDTGVGEDAVLHTLSTTLRHTLRANGRGSAKLEYLRSVGRADSGLRFHVQLFRGYGDSLLDYNVNRTALTAGLSLVDW</sequence>
<keyword evidence="10 16" id="KW-0106">Calcium</keyword>
<keyword evidence="13" id="KW-0472">Membrane</keyword>
<dbReference type="Proteomes" id="UP000185680">
    <property type="component" value="Chromosome"/>
</dbReference>
<dbReference type="InterPro" id="IPR003187">
    <property type="entry name" value="PLipase_A1"/>
</dbReference>
<evidence type="ECO:0000256" key="1">
    <source>
        <dbReference type="ARBA" id="ARBA00000111"/>
    </source>
</evidence>
<evidence type="ECO:0000313" key="20">
    <source>
        <dbReference type="Proteomes" id="UP000185657"/>
    </source>
</evidence>
<comment type="function">
    <text evidence="17">Hydrolysis of phosphatidylcholine with phospholipase A2 (EC 3.1.1.4) and phospholipase A1 (EC 3.1.1.32) activities.</text>
</comment>
<feature type="active site" description="Proton acceptor" evidence="15">
    <location>
        <position position="232"/>
    </location>
</feature>
<evidence type="ECO:0000256" key="5">
    <source>
        <dbReference type="ARBA" id="ARBA00022452"/>
    </source>
</evidence>
<evidence type="ECO:0000256" key="12">
    <source>
        <dbReference type="ARBA" id="ARBA00023098"/>
    </source>
</evidence>
<comment type="subcellular location">
    <subcellularLocation>
        <location evidence="17">Cell outer membrane</location>
        <topology evidence="17">Multi-pass membrane protein</topology>
    </subcellularLocation>
    <text evidence="17">One of the very few enzymes located there.</text>
</comment>
<dbReference type="InterPro" id="IPR036541">
    <property type="entry name" value="PLipase_A1_sf"/>
</dbReference>
<accession>A0A162Z2W2</accession>
<feature type="binding site" description="in dimeric form" evidence="16">
    <location>
        <position position="242"/>
    </location>
    <ligand>
        <name>Ca(2+)</name>
        <dbReference type="ChEBI" id="CHEBI:29108"/>
        <label>1</label>
    </ligand>
</feature>
<reference evidence="18 21" key="2">
    <citation type="submission" date="2016-10" db="EMBL/GenBank/DDBJ databases">
        <title>Hydorgenophaga sp. LPB0072 isolated from gastropod.</title>
        <authorList>
            <person name="Kim E."/>
            <person name="Yi H."/>
        </authorList>
    </citation>
    <scope>NUCLEOTIDE SEQUENCE [LARGE SCALE GENOMIC DNA]</scope>
    <source>
        <strain evidence="18 21">LPB0072</strain>
    </source>
</reference>
<comment type="catalytic activity">
    <reaction evidence="2 17">
        <text>a 1,2-diacyl-sn-glycero-3-phosphocholine + H2O = a 1-acyl-sn-glycero-3-phosphocholine + a fatty acid + H(+)</text>
        <dbReference type="Rhea" id="RHEA:15801"/>
        <dbReference type="ChEBI" id="CHEBI:15377"/>
        <dbReference type="ChEBI" id="CHEBI:15378"/>
        <dbReference type="ChEBI" id="CHEBI:28868"/>
        <dbReference type="ChEBI" id="CHEBI:57643"/>
        <dbReference type="ChEBI" id="CHEBI:58168"/>
        <dbReference type="EC" id="3.1.1.4"/>
    </reaction>
</comment>
<comment type="catalytic activity">
    <reaction evidence="1 17">
        <text>a 1,2-diacyl-sn-glycero-3-phosphocholine + H2O = a 2-acyl-sn-glycero-3-phosphocholine + a fatty acid + H(+)</text>
        <dbReference type="Rhea" id="RHEA:18689"/>
        <dbReference type="ChEBI" id="CHEBI:15377"/>
        <dbReference type="ChEBI" id="CHEBI:15378"/>
        <dbReference type="ChEBI" id="CHEBI:28868"/>
        <dbReference type="ChEBI" id="CHEBI:57643"/>
        <dbReference type="ChEBI" id="CHEBI:57875"/>
        <dbReference type="EC" id="3.1.1.32"/>
    </reaction>
</comment>
<feature type="chain" id="PRO_5041745766" description="Phospholipase A1" evidence="17">
    <location>
        <begin position="23"/>
        <end position="378"/>
    </location>
</feature>
<dbReference type="GO" id="GO:0009279">
    <property type="term" value="C:cell outer membrane"/>
    <property type="evidence" value="ECO:0007669"/>
    <property type="project" value="UniProtKB-SubCell"/>
</dbReference>
<dbReference type="OrthoDB" id="188433at2"/>
<comment type="subunit">
    <text evidence="4 17">Homodimer; dimerization is reversible, and the dimeric form is the active one.</text>
</comment>